<gene>
    <name evidence="2" type="ORF">JI747_017275</name>
</gene>
<reference evidence="2 3" key="1">
    <citation type="submission" date="2021-09" db="EMBL/GenBank/DDBJ databases">
        <title>Genome sequencing and assembly of Chryseobacterium sp. RG1.</title>
        <authorList>
            <person name="Chhetri G."/>
        </authorList>
    </citation>
    <scope>NUCLEOTIDE SEQUENCE [LARGE SCALE GENOMIC DNA]</scope>
    <source>
        <strain evidence="2 3">RG1</strain>
    </source>
</reference>
<dbReference type="RefSeq" id="WP_225690122.1">
    <property type="nucleotide sequence ID" value="NZ_JAERSE020000005.1"/>
</dbReference>
<dbReference type="InterPro" id="IPR005025">
    <property type="entry name" value="FMN_Rdtase-like_dom"/>
</dbReference>
<dbReference type="InterPro" id="IPR050712">
    <property type="entry name" value="NAD(P)H-dep_reductase"/>
</dbReference>
<evidence type="ECO:0000313" key="2">
    <source>
        <dbReference type="EMBL" id="MCA6068920.1"/>
    </source>
</evidence>
<dbReference type="PANTHER" id="PTHR30543:SF21">
    <property type="entry name" value="NAD(P)H-DEPENDENT FMN REDUCTASE LOT6"/>
    <property type="match status" value="1"/>
</dbReference>
<keyword evidence="3" id="KW-1185">Reference proteome</keyword>
<evidence type="ECO:0000259" key="1">
    <source>
        <dbReference type="Pfam" id="PF03358"/>
    </source>
</evidence>
<dbReference type="Pfam" id="PF03358">
    <property type="entry name" value="FMN_red"/>
    <property type="match status" value="1"/>
</dbReference>
<dbReference type="Gene3D" id="3.40.50.360">
    <property type="match status" value="1"/>
</dbReference>
<accession>A0ABS8A564</accession>
<dbReference type="SUPFAM" id="SSF52218">
    <property type="entry name" value="Flavoproteins"/>
    <property type="match status" value="1"/>
</dbReference>
<comment type="caution">
    <text evidence="2">The sequence shown here is derived from an EMBL/GenBank/DDBJ whole genome shotgun (WGS) entry which is preliminary data.</text>
</comment>
<name>A0ABS8A564_9FLAO</name>
<feature type="domain" description="NADPH-dependent FMN reductase-like" evidence="1">
    <location>
        <begin position="6"/>
        <end position="137"/>
    </location>
</feature>
<dbReference type="Proteomes" id="UP000618240">
    <property type="component" value="Unassembled WGS sequence"/>
</dbReference>
<evidence type="ECO:0000313" key="3">
    <source>
        <dbReference type="Proteomes" id="UP000618240"/>
    </source>
</evidence>
<proteinExistence type="predicted"/>
<organism evidence="2 3">
    <name type="scientific">Chryseobacterium tagetis</name>
    <dbReference type="NCBI Taxonomy" id="2801334"/>
    <lineage>
        <taxon>Bacteria</taxon>
        <taxon>Pseudomonadati</taxon>
        <taxon>Bacteroidota</taxon>
        <taxon>Flavobacteriia</taxon>
        <taxon>Flavobacteriales</taxon>
        <taxon>Weeksellaceae</taxon>
        <taxon>Chryseobacterium group</taxon>
        <taxon>Chryseobacterium</taxon>
    </lineage>
</organism>
<sequence>MSDRKKIIIIIGSATKNSSNLKLMEQALETRTNVDFVLYDNLSILPHFDTELTNNNTPAEVLKIREDIYTSAGVLFSTPEYIFSIPSRVKNLLEWCVSTTIFSEKPVGVVTASANGEKGHEELLLILKTLGAKVDDHQLLIKGIKGKFDKNSSIENDTFTQISKFMMNFEKSIDN</sequence>
<dbReference type="InterPro" id="IPR029039">
    <property type="entry name" value="Flavoprotein-like_sf"/>
</dbReference>
<dbReference type="EMBL" id="JAERSE020000005">
    <property type="protein sequence ID" value="MCA6068920.1"/>
    <property type="molecule type" value="Genomic_DNA"/>
</dbReference>
<protein>
    <submittedName>
        <fullName evidence="2">NAD(P)H-dependent oxidoreductase</fullName>
    </submittedName>
</protein>
<dbReference type="PANTHER" id="PTHR30543">
    <property type="entry name" value="CHROMATE REDUCTASE"/>
    <property type="match status" value="1"/>
</dbReference>